<reference evidence="10 11" key="1">
    <citation type="submission" date="2018-09" db="EMBL/GenBank/DDBJ databases">
        <title>Paenibacillus aracenensis nov. sp. isolated from a cave in southern Spain.</title>
        <authorList>
            <person name="Jurado V."/>
            <person name="Gutierrez-Patricio S."/>
            <person name="Gonzalez-Pimentel J.L."/>
            <person name="Miller A.Z."/>
            <person name="Laiz L."/>
            <person name="Saiz-Jimenez C."/>
        </authorList>
    </citation>
    <scope>NUCLEOTIDE SEQUENCE [LARGE SCALE GENOMIC DNA]</scope>
    <source>
        <strain evidence="10 11">JCM 19203</strain>
    </source>
</reference>
<evidence type="ECO:0000313" key="10">
    <source>
        <dbReference type="EMBL" id="RJX38856.1"/>
    </source>
</evidence>
<evidence type="ECO:0000313" key="11">
    <source>
        <dbReference type="Proteomes" id="UP000267798"/>
    </source>
</evidence>
<evidence type="ECO:0000256" key="4">
    <source>
        <dbReference type="ARBA" id="ARBA00013303"/>
    </source>
</evidence>
<dbReference type="GO" id="GO:0005990">
    <property type="term" value="P:lactose catabolic process"/>
    <property type="evidence" value="ECO:0007669"/>
    <property type="project" value="TreeGrafter"/>
</dbReference>
<comment type="catalytic activity">
    <reaction evidence="1 8">
        <text>Hydrolysis of terminal non-reducing beta-D-galactose residues in beta-D-galactosides.</text>
        <dbReference type="EC" id="3.2.1.23"/>
    </reaction>
</comment>
<dbReference type="InterPro" id="IPR006101">
    <property type="entry name" value="Glyco_hydro_2"/>
</dbReference>
<dbReference type="SUPFAM" id="SSF49785">
    <property type="entry name" value="Galactose-binding domain-like"/>
    <property type="match status" value="1"/>
</dbReference>
<dbReference type="Proteomes" id="UP000267798">
    <property type="component" value="Unassembled WGS sequence"/>
</dbReference>
<dbReference type="Pfam" id="PF02836">
    <property type="entry name" value="Glyco_hydro_2_C"/>
    <property type="match status" value="1"/>
</dbReference>
<evidence type="ECO:0000256" key="7">
    <source>
        <dbReference type="ARBA" id="ARBA00032230"/>
    </source>
</evidence>
<comment type="similarity">
    <text evidence="2 8">Belongs to the glycosyl hydrolase 2 family.</text>
</comment>
<name>A0A3A6PGL0_9BACL</name>
<dbReference type="InterPro" id="IPR006103">
    <property type="entry name" value="Glyco_hydro_2_cat"/>
</dbReference>
<dbReference type="SUPFAM" id="SSF49303">
    <property type="entry name" value="beta-Galactosidase/glucuronidase domain"/>
    <property type="match status" value="2"/>
</dbReference>
<dbReference type="GO" id="GO:0004565">
    <property type="term" value="F:beta-galactosidase activity"/>
    <property type="evidence" value="ECO:0007669"/>
    <property type="project" value="UniProtKB-EC"/>
</dbReference>
<evidence type="ECO:0000256" key="8">
    <source>
        <dbReference type="RuleBase" id="RU361154"/>
    </source>
</evidence>
<dbReference type="Pfam" id="PF02929">
    <property type="entry name" value="Bgal_small_N"/>
    <property type="match status" value="1"/>
</dbReference>
<dbReference type="GO" id="GO:0009341">
    <property type="term" value="C:beta-galactosidase complex"/>
    <property type="evidence" value="ECO:0007669"/>
    <property type="project" value="InterPro"/>
</dbReference>
<dbReference type="GO" id="GO:0030246">
    <property type="term" value="F:carbohydrate binding"/>
    <property type="evidence" value="ECO:0007669"/>
    <property type="project" value="InterPro"/>
</dbReference>
<dbReference type="InterPro" id="IPR023232">
    <property type="entry name" value="Glyco_hydro_2_AS"/>
</dbReference>
<dbReference type="InterPro" id="IPR004199">
    <property type="entry name" value="B-gal_small/dom_5"/>
</dbReference>
<dbReference type="InterPro" id="IPR023230">
    <property type="entry name" value="Glyco_hydro_2_CS"/>
</dbReference>
<sequence>MTTSTGLPDWQRLDVLERNREEGRSYFIAYPDKAGARSYDRGKSPWFRLLNGTWKFRYAEAPELAPEDCHGEDYDDSGWAGIAVPGHWQLQGYGKPHYTDLYYPFPIDPPRVPSDNPTGCYRKEFRLPGGWLSRRITLRFEGVDSAYHVWVNGKAVGYSQGSRLPSEFDITDYVQEGRNSLAVKVYQWSDGSYIEDQDMWWLSGIFRDVSLIARPQTHIRDFTVRTGLTGGSDDAVLSIDSELVGKGRGGASDCQIHYSLSEWGSGREIASWTSDTVRMDAEGKAVLREKATIAAPRKWTAEEPNLYLLLMTLQTPDGETIEVVPARVGFRQVEVSEGLMKVNGVAVRLKGVNRHDHHPELGRYVPYEVMKQDVLMMKRHNINAVRTAHYPNDPRFYDLCDEYGLYVMDEADLECHGVELIGKPHMLSDDPAWEAAYVDRVARMVQRDKNHPSIIMWSLGNESGFGCNQRAMSAWCKAADPTRLIHYEGDREAEVCDVYSTMYSSVEKMIGFGEKEDLGKPHILCEYAHAMGNGPGGLQEYEEAFRGSKRLQGAFVWEWIDHGLLLKSEGGKTDYAYGGDYGDEPNNSNFVIDGLILPDRTPSPGLLEYKKTIEPVTMRILDAADGKLELLSRYDFLKLDHLSLSWSVMQNGEAVQSGELRLPPIPAGEKGIISLPYERGGLNAGSGDAWLRVSVTLASDQRWAPRGHELAFDQWALPLAAAAEAEEAGAVELQREMSGALRYEQEGSRAVIAGDRFMLEFDLHKAQLTEWTFEGSPLLHKGPSMSFWRAVIDNDMYVVKDWRKAHMDRMQTRVDGWHAEADGDEWLICFSLRIAPPVYDWGFRCEVVYRIAPDGLVTLDVSGLPEGKPPEMLPRIGWELVVPQTLRQAVWYGRGPGENYADSKRANPVGIYRSSVEELEFPYVYPQENGNRTDVRWVTLHDDRGIGLMAAGAPELNFSAHRYTTEDLDLAKHRTELKEREYIVWHLDWKQSGLGSNSCGPGQLPPYQAKPEPFQFAVKLKPYHAEEISPVALGAELTTRGERES</sequence>
<dbReference type="PRINTS" id="PR00132">
    <property type="entry name" value="GLHYDRLASE2"/>
</dbReference>
<dbReference type="InterPro" id="IPR017853">
    <property type="entry name" value="GH"/>
</dbReference>
<dbReference type="PROSITE" id="PS00719">
    <property type="entry name" value="GLYCOSYL_HYDROL_F2_1"/>
    <property type="match status" value="1"/>
</dbReference>
<dbReference type="EMBL" id="QXQB01000003">
    <property type="protein sequence ID" value="RJX38856.1"/>
    <property type="molecule type" value="Genomic_DNA"/>
</dbReference>
<evidence type="ECO:0000256" key="5">
    <source>
        <dbReference type="ARBA" id="ARBA00022801"/>
    </source>
</evidence>
<dbReference type="OrthoDB" id="9762066at2"/>
<keyword evidence="11" id="KW-1185">Reference proteome</keyword>
<feature type="domain" description="Beta galactosidase small chain/" evidence="9">
    <location>
        <begin position="751"/>
        <end position="1021"/>
    </location>
</feature>
<evidence type="ECO:0000256" key="3">
    <source>
        <dbReference type="ARBA" id="ARBA00012756"/>
    </source>
</evidence>
<dbReference type="InterPro" id="IPR032312">
    <property type="entry name" value="LacZ_4"/>
</dbReference>
<dbReference type="Gene3D" id="3.20.20.80">
    <property type="entry name" value="Glycosidases"/>
    <property type="match status" value="1"/>
</dbReference>
<dbReference type="Gene3D" id="2.70.98.10">
    <property type="match status" value="1"/>
</dbReference>
<dbReference type="Pfam" id="PF16353">
    <property type="entry name" value="LacZ_4"/>
    <property type="match status" value="1"/>
</dbReference>
<accession>A0A3A6PGL0</accession>
<evidence type="ECO:0000256" key="2">
    <source>
        <dbReference type="ARBA" id="ARBA00007401"/>
    </source>
</evidence>
<evidence type="ECO:0000256" key="6">
    <source>
        <dbReference type="ARBA" id="ARBA00023295"/>
    </source>
</evidence>
<dbReference type="InterPro" id="IPR011013">
    <property type="entry name" value="Gal_mutarotase_sf_dom"/>
</dbReference>
<dbReference type="InterPro" id="IPR036156">
    <property type="entry name" value="Beta-gal/glucu_dom_sf"/>
</dbReference>
<comment type="caution">
    <text evidence="10">The sequence shown here is derived from an EMBL/GenBank/DDBJ whole genome shotgun (WGS) entry which is preliminary data.</text>
</comment>
<dbReference type="Gene3D" id="2.60.120.260">
    <property type="entry name" value="Galactose-binding domain-like"/>
    <property type="match status" value="1"/>
</dbReference>
<organism evidence="10 11">
    <name type="scientific">Paenibacillus pinisoli</name>
    <dbReference type="NCBI Taxonomy" id="1276110"/>
    <lineage>
        <taxon>Bacteria</taxon>
        <taxon>Bacillati</taxon>
        <taxon>Bacillota</taxon>
        <taxon>Bacilli</taxon>
        <taxon>Bacillales</taxon>
        <taxon>Paenibacillaceae</taxon>
        <taxon>Paenibacillus</taxon>
    </lineage>
</organism>
<keyword evidence="6 8" id="KW-0326">Glycosidase</keyword>
<keyword evidence="5 8" id="KW-0378">Hydrolase</keyword>
<dbReference type="Pfam" id="PF00703">
    <property type="entry name" value="Glyco_hydro_2"/>
    <property type="match status" value="1"/>
</dbReference>
<dbReference type="SMART" id="SM01038">
    <property type="entry name" value="Bgal_small_N"/>
    <property type="match status" value="1"/>
</dbReference>
<gene>
    <name evidence="10" type="ORF">D3P09_15120</name>
</gene>
<dbReference type="InterPro" id="IPR050347">
    <property type="entry name" value="Bact_Beta-galactosidase"/>
</dbReference>
<dbReference type="SUPFAM" id="SSF51445">
    <property type="entry name" value="(Trans)glycosidases"/>
    <property type="match status" value="1"/>
</dbReference>
<dbReference type="InterPro" id="IPR006104">
    <property type="entry name" value="Glyco_hydro_2_N"/>
</dbReference>
<evidence type="ECO:0000259" key="9">
    <source>
        <dbReference type="SMART" id="SM01038"/>
    </source>
</evidence>
<proteinExistence type="inferred from homology"/>
<dbReference type="Gene3D" id="2.60.40.10">
    <property type="entry name" value="Immunoglobulins"/>
    <property type="match status" value="2"/>
</dbReference>
<dbReference type="PANTHER" id="PTHR46323:SF2">
    <property type="entry name" value="BETA-GALACTOSIDASE"/>
    <property type="match status" value="1"/>
</dbReference>
<dbReference type="PROSITE" id="PS00608">
    <property type="entry name" value="GLYCOSYL_HYDROL_F2_2"/>
    <property type="match status" value="1"/>
</dbReference>
<dbReference type="FunFam" id="3.20.20.80:FF:000018">
    <property type="entry name" value="Beta-galactosidase"/>
    <property type="match status" value="1"/>
</dbReference>
<dbReference type="Pfam" id="PF02837">
    <property type="entry name" value="Glyco_hydro_2_N"/>
    <property type="match status" value="1"/>
</dbReference>
<dbReference type="RefSeq" id="WP_120111601.1">
    <property type="nucleotide sequence ID" value="NZ_QXQB01000003.1"/>
</dbReference>
<dbReference type="PANTHER" id="PTHR46323">
    <property type="entry name" value="BETA-GALACTOSIDASE"/>
    <property type="match status" value="1"/>
</dbReference>
<dbReference type="InterPro" id="IPR008979">
    <property type="entry name" value="Galactose-bd-like_sf"/>
</dbReference>
<dbReference type="InterPro" id="IPR006102">
    <property type="entry name" value="Ig-like_GH2"/>
</dbReference>
<evidence type="ECO:0000256" key="1">
    <source>
        <dbReference type="ARBA" id="ARBA00001412"/>
    </source>
</evidence>
<protein>
    <recommendedName>
        <fullName evidence="4 8">Beta-galactosidase</fullName>
        <ecNumber evidence="3 8">3.2.1.23</ecNumber>
    </recommendedName>
    <alternativeName>
        <fullName evidence="7 8">Lactase</fullName>
    </alternativeName>
</protein>
<dbReference type="SUPFAM" id="SSF74650">
    <property type="entry name" value="Galactose mutarotase-like"/>
    <property type="match status" value="1"/>
</dbReference>
<dbReference type="EC" id="3.2.1.23" evidence="3 8"/>
<dbReference type="AlphaFoldDB" id="A0A3A6PGL0"/>
<dbReference type="InterPro" id="IPR014718">
    <property type="entry name" value="GH-type_carb-bd"/>
</dbReference>
<dbReference type="InterPro" id="IPR013783">
    <property type="entry name" value="Ig-like_fold"/>
</dbReference>